<evidence type="ECO:0000256" key="1">
    <source>
        <dbReference type="SAM" id="MobiDB-lite"/>
    </source>
</evidence>
<dbReference type="Gene3D" id="3.90.1720.10">
    <property type="entry name" value="endopeptidase domain like (from Nostoc punctiforme)"/>
    <property type="match status" value="1"/>
</dbReference>
<accession>A0A508AM80</accession>
<dbReference type="RefSeq" id="WP_141517655.1">
    <property type="nucleotide sequence ID" value="NZ_VICE01000047.1"/>
</dbReference>
<protein>
    <submittedName>
        <fullName evidence="2">Uncharacterized protein</fullName>
    </submittedName>
</protein>
<dbReference type="InterPro" id="IPR038765">
    <property type="entry name" value="Papain-like_cys_pep_sf"/>
</dbReference>
<name>A0A508AM80_9GAMM</name>
<keyword evidence="3" id="KW-1185">Reference proteome</keyword>
<dbReference type="AlphaFoldDB" id="A0A508AM80"/>
<dbReference type="EMBL" id="VICE01000047">
    <property type="protein sequence ID" value="TQD48818.1"/>
    <property type="molecule type" value="Genomic_DNA"/>
</dbReference>
<organism evidence="2 3">
    <name type="scientific">Marilutibacter aestuarii</name>
    <dbReference type="NCBI Taxonomy" id="1706195"/>
    <lineage>
        <taxon>Bacteria</taxon>
        <taxon>Pseudomonadati</taxon>
        <taxon>Pseudomonadota</taxon>
        <taxon>Gammaproteobacteria</taxon>
        <taxon>Lysobacterales</taxon>
        <taxon>Lysobacteraceae</taxon>
        <taxon>Marilutibacter</taxon>
    </lineage>
</organism>
<sequence length="308" mass="33336">MDDKTRMPLQPLTSIDSLRSGDVLLLRGRSELSALIAWTCNDIYSHAAIVTDDGGLMESVTRGIVRGEVHEKVAATDRYYLVDAFRPVSPEEVPLAREDRDRVIAHGESLLGLPYATNELAVVGVIVALRNRVFEDLPTWLRGVLRVAFDMLLSDDAQQMVCSEYVYRCFAECDAEPVGRLAPRIVVAPPPDTSQPWDVDVPKLIEEIRALLGPRKALANAVFPPEGALQVGEARGGLDAASLEASARAVRERLGAPEPVPEGLLAVGDAVLPVRVVNPKGVSPGDLSRSPSHQPLGRLMQAEDWSGA</sequence>
<reference evidence="2 3" key="1">
    <citation type="submission" date="2019-06" db="EMBL/GenBank/DDBJ databases">
        <title>Lysobacter alkalisoli sp. nov. isolated from saline soil.</title>
        <authorList>
            <person name="Sun J.-Q."/>
            <person name="Xu L."/>
        </authorList>
    </citation>
    <scope>NUCLEOTIDE SEQUENCE [LARGE SCALE GENOMIC DNA]</scope>
    <source>
        <strain evidence="2 3">JCM 31130</strain>
    </source>
</reference>
<dbReference type="SUPFAM" id="SSF54001">
    <property type="entry name" value="Cysteine proteinases"/>
    <property type="match status" value="1"/>
</dbReference>
<proteinExistence type="predicted"/>
<comment type="caution">
    <text evidence="2">The sequence shown here is derived from an EMBL/GenBank/DDBJ whole genome shotgun (WGS) entry which is preliminary data.</text>
</comment>
<feature type="region of interest" description="Disordered" evidence="1">
    <location>
        <begin position="280"/>
        <end position="308"/>
    </location>
</feature>
<gene>
    <name evidence="2" type="ORF">FKV25_04745</name>
</gene>
<evidence type="ECO:0000313" key="2">
    <source>
        <dbReference type="EMBL" id="TQD48818.1"/>
    </source>
</evidence>
<dbReference type="Proteomes" id="UP000318212">
    <property type="component" value="Unassembled WGS sequence"/>
</dbReference>
<dbReference type="OrthoDB" id="9155498at2"/>
<evidence type="ECO:0000313" key="3">
    <source>
        <dbReference type="Proteomes" id="UP000318212"/>
    </source>
</evidence>